<accession>A0A6I6ISL1</accession>
<name>A0A6I6ISL1_9RHOB</name>
<gene>
    <name evidence="1" type="ORF">EI983_18015</name>
</gene>
<proteinExistence type="predicted"/>
<dbReference type="Proteomes" id="UP000428330">
    <property type="component" value="Chromosome"/>
</dbReference>
<organism evidence="1 2">
    <name type="scientific">Roseovarius faecimaris</name>
    <dbReference type="NCBI Taxonomy" id="2494550"/>
    <lineage>
        <taxon>Bacteria</taxon>
        <taxon>Pseudomonadati</taxon>
        <taxon>Pseudomonadota</taxon>
        <taxon>Alphaproteobacteria</taxon>
        <taxon>Rhodobacterales</taxon>
        <taxon>Roseobacteraceae</taxon>
        <taxon>Roseovarius</taxon>
    </lineage>
</organism>
<dbReference type="OrthoDB" id="7739205at2"/>
<dbReference type="AlphaFoldDB" id="A0A6I6ISL1"/>
<dbReference type="EMBL" id="CP034348">
    <property type="protein sequence ID" value="QGY00060.1"/>
    <property type="molecule type" value="Genomic_DNA"/>
</dbReference>
<evidence type="ECO:0000313" key="1">
    <source>
        <dbReference type="EMBL" id="QGY00060.1"/>
    </source>
</evidence>
<reference evidence="2" key="1">
    <citation type="submission" date="2018-12" db="EMBL/GenBank/DDBJ databases">
        <title>Complete genome sequence of Roseovarius sp. MME-070.</title>
        <authorList>
            <person name="Nam Y.-D."/>
            <person name="Kang J."/>
            <person name="Chung W.-H."/>
            <person name="Park Y.S."/>
        </authorList>
    </citation>
    <scope>NUCLEOTIDE SEQUENCE [LARGE SCALE GENOMIC DNA]</scope>
    <source>
        <strain evidence="2">MME-070</strain>
    </source>
</reference>
<protein>
    <submittedName>
        <fullName evidence="1">Uncharacterized protein</fullName>
    </submittedName>
</protein>
<sequence length="211" mass="23643">MSSGDRLMAATQTHIYVLRDVIDNLGSYYYKLHDQHLIEISIDTGEATRFWPLRRMRVANLDGNTDIIPGTVTEREGETHDAFAILRGLGAEPMTPRGWLLDDLALSDGALTTTGGGEVIATPFGIRAAGRAQLAILRDVYPPIETEEEYLARETADFYDLYAEGDWLCTMEPEAVLLRRPKDIVRVVKLECEMPDAVNRASFHIFAKDEL</sequence>
<evidence type="ECO:0000313" key="2">
    <source>
        <dbReference type="Proteomes" id="UP000428330"/>
    </source>
</evidence>
<dbReference type="KEGG" id="rom:EI983_18015"/>
<keyword evidence="2" id="KW-1185">Reference proteome</keyword>